<sequence length="389" mass="43266">MTFKPVFVNTATPAAGGQSTEVSQPPVALEQAVVQAAVDQAMGQYQSELEQCQIDTQVLRTTLVSQLSQMDVYSPNGVATLGDASAQKISSYSDDMLKHVKCKDLEHMAGNLTEVIGLAKGVNIEALVGESNFFSKLISKVKNTKEKILAQFNSVNTQLERLVKEIDKQQSSLRERAHQLDNVFIHNMNEYKELSSCIVFGEAKLNLIQQKIDGMAEEAASSSFLAQQVSDLKDIAARVEKRVYDLKSLQMLALQTAPMIRMVQTNNLTLVEKFDNIKTLTIPAWKKQFTLAISMLEQKKAVQLSNKIDDTTNDLIRKNADMLRQNTLDVARSNQRSVVDIETLEHVQTTLISTLQDVVTIEQEGARQRQAASQKMESMKTELLSVLSN</sequence>
<comment type="caution">
    <text evidence="3">The sequence shown here is derived from an EMBL/GenBank/DDBJ whole genome shotgun (WGS) entry which is preliminary data.</text>
</comment>
<reference evidence="3 4" key="1">
    <citation type="submission" date="2017-05" db="EMBL/GenBank/DDBJ databases">
        <title>High clonality and local adaptation shapes Vibrionaceae linages within an endangered oasis.</title>
        <authorList>
            <person name="Vazquez-Rosas-Landa M."/>
        </authorList>
    </citation>
    <scope>NUCLEOTIDE SEQUENCE [LARGE SCALE GENOMIC DNA]</scope>
    <source>
        <strain evidence="3 4">P46_P4S1P180</strain>
    </source>
</reference>
<dbReference type="EMBL" id="WXWW01000264">
    <property type="protein sequence ID" value="NAW67200.1"/>
    <property type="molecule type" value="Genomic_DNA"/>
</dbReference>
<evidence type="ECO:0000256" key="1">
    <source>
        <dbReference type="ARBA" id="ARBA00005541"/>
    </source>
</evidence>
<dbReference type="InterPro" id="IPR008863">
    <property type="entry name" value="Toxic_anion-R_TelA"/>
</dbReference>
<name>A0A7X4WFZ4_9GAMM</name>
<protein>
    <submittedName>
        <fullName evidence="3">Toxic anion resistance protein</fullName>
    </submittedName>
</protein>
<dbReference type="Pfam" id="PF05816">
    <property type="entry name" value="TelA"/>
    <property type="match status" value="1"/>
</dbReference>
<comment type="similarity">
    <text evidence="1 2">Belongs to the TelA family.</text>
</comment>
<organism evidence="3 4">
    <name type="scientific">Photobacterium halotolerans</name>
    <dbReference type="NCBI Taxonomy" id="265726"/>
    <lineage>
        <taxon>Bacteria</taxon>
        <taxon>Pseudomonadati</taxon>
        <taxon>Pseudomonadota</taxon>
        <taxon>Gammaproteobacteria</taxon>
        <taxon>Vibrionales</taxon>
        <taxon>Vibrionaceae</taxon>
        <taxon>Photobacterium</taxon>
    </lineage>
</organism>
<gene>
    <name evidence="3" type="ORF">CAG72_18555</name>
</gene>
<proteinExistence type="inferred from homology"/>
<accession>A0A7X4WFZ4</accession>
<evidence type="ECO:0000313" key="4">
    <source>
        <dbReference type="Proteomes" id="UP000465712"/>
    </source>
</evidence>
<dbReference type="PANTHER" id="PTHR38432:SF1">
    <property type="entry name" value="TELA-LIKE PROTEIN SAOUHSC_01408"/>
    <property type="match status" value="1"/>
</dbReference>
<dbReference type="PIRSF" id="PIRSF026508">
    <property type="entry name" value="TelA"/>
    <property type="match status" value="1"/>
</dbReference>
<dbReference type="AlphaFoldDB" id="A0A7X4WFZ4"/>
<dbReference type="RefSeq" id="WP_161446567.1">
    <property type="nucleotide sequence ID" value="NZ_WXWW01000264.1"/>
</dbReference>
<evidence type="ECO:0000256" key="2">
    <source>
        <dbReference type="PIRNR" id="PIRNR026508"/>
    </source>
</evidence>
<dbReference type="Proteomes" id="UP000465712">
    <property type="component" value="Unassembled WGS sequence"/>
</dbReference>
<dbReference type="PANTHER" id="PTHR38432">
    <property type="entry name" value="TELA-LIKE PROTEIN SAOUHSC_01408"/>
    <property type="match status" value="1"/>
</dbReference>
<evidence type="ECO:0000313" key="3">
    <source>
        <dbReference type="EMBL" id="NAW67200.1"/>
    </source>
</evidence>